<proteinExistence type="predicted"/>
<accession>A0ACD6AGG9</accession>
<keyword evidence="2" id="KW-1185">Reference proteome</keyword>
<reference evidence="1" key="1">
    <citation type="submission" date="2025-09" db="UniProtKB">
        <authorList>
            <consortium name="EnsemblPlants"/>
        </authorList>
    </citation>
    <scope>IDENTIFICATION</scope>
</reference>
<dbReference type="EnsemblPlants" id="AVESA.00010b.r2.UnG1402040.1">
    <property type="protein sequence ID" value="AVESA.00010b.r2.UnG1402040.1.CDS"/>
    <property type="gene ID" value="AVESA.00010b.r2.UnG1402040"/>
</dbReference>
<organism evidence="1 2">
    <name type="scientific">Avena sativa</name>
    <name type="common">Oat</name>
    <dbReference type="NCBI Taxonomy" id="4498"/>
    <lineage>
        <taxon>Eukaryota</taxon>
        <taxon>Viridiplantae</taxon>
        <taxon>Streptophyta</taxon>
        <taxon>Embryophyta</taxon>
        <taxon>Tracheophyta</taxon>
        <taxon>Spermatophyta</taxon>
        <taxon>Magnoliopsida</taxon>
        <taxon>Liliopsida</taxon>
        <taxon>Poales</taxon>
        <taxon>Poaceae</taxon>
        <taxon>BOP clade</taxon>
        <taxon>Pooideae</taxon>
        <taxon>Poodae</taxon>
        <taxon>Poeae</taxon>
        <taxon>Poeae Chloroplast Group 1 (Aveneae type)</taxon>
        <taxon>Aveninae</taxon>
        <taxon>Avena</taxon>
    </lineage>
</organism>
<evidence type="ECO:0000313" key="1">
    <source>
        <dbReference type="EnsemblPlants" id="AVESA.00010b.r2.UnG1402040.1.CDS"/>
    </source>
</evidence>
<evidence type="ECO:0000313" key="2">
    <source>
        <dbReference type="Proteomes" id="UP001732700"/>
    </source>
</evidence>
<protein>
    <submittedName>
        <fullName evidence="1">Uncharacterized protein</fullName>
    </submittedName>
</protein>
<sequence length="1023" mass="116848">MPTEVIIADTVNDAVYAILRKMESNHKARERNVIYFGGWDGLGASAVLRAIPQVLASKEYEERSRPRAVEFERVIHIDFSHWESTRAVQRAIAEQLELPSSVMKMIDKQDEEDDFNGVDKGSRSEIPDAVVAIHKRIQGSTFLLVLHNGSGEEINTDNLGLSLNWYMANGVVWTFHSGSLLHPKDLCVKDTTPFVLLAESFKRDPLELRSYLLHEDAKYVARKYGVDPATVVECLLYMLERSYMSLHTIDCDWALHAGNYWMCDGIVQKAHGIREAWQLADGLHREMKLYIDYLSGYNLHRQACKSVDRYNRRLCKMGWSAEHRPYFISTETCEFVPNLAGIISYSMFQHSQKLSVLKLSRCTFRFTSPPFLCCHSIRFLCLDHCQNLVSSTDAEEEEIIRSWRCFESLWVLDLRYTHWNQILSAHMLDLMTQLRELNVMGAQNLDMSHLHGRLSNIHKLRVTNSRCCCSSNLEETGRQNLFFEMERMELFEFLENHTTQGMTSLFGAARSSSLKTVTVGGCVGLENISLHGCKELQNLFFRGLLGSLKELDLSDTAIKILDLRKLEAAHLKRLILLGCEKLRAILWPLEDKNPQIVDVLHINTIKSASSGQSKWEKEKASASTRSSSATIAKLGTGRTTSFDSNWSITVRDQTILQSFVPVGDYLKQKYVHVEMDSYPSSDVVVGGSEGVQRFIGLQQSDNFLYGKDDIFQAHLQAAASQGVIGMWSCPPIPSLKAEDCYLHIEDEVEMKGEQQQSSNIETSANATLTPAFICNIVKMLHMHNSLSITGIPFPPGSNWNRLEWCQVESCPKLGFVFPPPQDCGGKDIFYHLRTFWASQLPEVQHIWSWSPQSQPSKDSFHWLKLLHLDRCSRLVYVLPFSTLMATLPYLETLEIICCADLMEVFPLSQEKLSVIEFPRLRIIHLFELPMMQRICGRTLFAPRLETIKIRGCWNLRHMPIRGGNIKPKVDCEKEWWDGLEWDGLEVKHHPSLYRCCNSPYYKNSQLPRSTILSYLATTRLDSA</sequence>
<dbReference type="Proteomes" id="UP001732700">
    <property type="component" value="Unassembled WGS sequence"/>
</dbReference>
<name>A0ACD6AGG9_AVESA</name>